<dbReference type="InterPro" id="IPR004360">
    <property type="entry name" value="Glyas_Fos-R_dOase_dom"/>
</dbReference>
<dbReference type="InterPro" id="IPR037523">
    <property type="entry name" value="VOC_core"/>
</dbReference>
<dbReference type="Proteomes" id="UP000604661">
    <property type="component" value="Unassembled WGS sequence"/>
</dbReference>
<reference evidence="2 3" key="1">
    <citation type="journal article" date="2020" name="ISME J.">
        <title>Comparative genomics reveals insights into cyanobacterial evolution and habitat adaptation.</title>
        <authorList>
            <person name="Chen M.Y."/>
            <person name="Teng W.K."/>
            <person name="Zhao L."/>
            <person name="Hu C.X."/>
            <person name="Zhou Y.K."/>
            <person name="Han B.P."/>
            <person name="Song L.R."/>
            <person name="Shu W.S."/>
        </authorList>
    </citation>
    <scope>NUCLEOTIDE SEQUENCE [LARGE SCALE GENOMIC DNA]</scope>
    <source>
        <strain evidence="2 3">FACHB-391</strain>
    </source>
</reference>
<dbReference type="Pfam" id="PF00903">
    <property type="entry name" value="Glyoxalase"/>
    <property type="match status" value="1"/>
</dbReference>
<evidence type="ECO:0000313" key="2">
    <source>
        <dbReference type="EMBL" id="MBD2564773.1"/>
    </source>
</evidence>
<dbReference type="PROSITE" id="PS51819">
    <property type="entry name" value="VOC"/>
    <property type="match status" value="1"/>
</dbReference>
<dbReference type="RefSeq" id="WP_190899939.1">
    <property type="nucleotide sequence ID" value="NZ_JACJTE010000058.1"/>
</dbReference>
<dbReference type="Gene3D" id="3.10.180.10">
    <property type="entry name" value="2,3-Dihydroxybiphenyl 1,2-Dioxygenase, domain 1"/>
    <property type="match status" value="1"/>
</dbReference>
<keyword evidence="3" id="KW-1185">Reference proteome</keyword>
<dbReference type="EMBL" id="JACJTE010000058">
    <property type="protein sequence ID" value="MBD2564773.1"/>
    <property type="molecule type" value="Genomic_DNA"/>
</dbReference>
<evidence type="ECO:0000259" key="1">
    <source>
        <dbReference type="PROSITE" id="PS51819"/>
    </source>
</evidence>
<gene>
    <name evidence="2" type="ORF">H6G95_30140</name>
</gene>
<sequence length="155" mass="16850">MSSNSVTSQDMKLEVVVIPVADVDHSKDFYKTLGWRLDADFPGENGFRVVQFTPPGSKASIIFGKGVSLAEPGSVQGLYLIVYDIEAARAELVERGVEVSEVFHDIGGIFHHAGTEGRVPGPDPKRGDYASYASFSDPDGNGWILQEVRVRLPGR</sequence>
<comment type="caution">
    <text evidence="2">The sequence shown here is derived from an EMBL/GenBank/DDBJ whole genome shotgun (WGS) entry which is preliminary data.</text>
</comment>
<protein>
    <submittedName>
        <fullName evidence="2">VOC family protein</fullName>
    </submittedName>
</protein>
<feature type="domain" description="VOC" evidence="1">
    <location>
        <begin position="12"/>
        <end position="148"/>
    </location>
</feature>
<proteinExistence type="predicted"/>
<organism evidence="2 3">
    <name type="scientific">Nostoc linckia FACHB-391</name>
    <dbReference type="NCBI Taxonomy" id="2692906"/>
    <lineage>
        <taxon>Bacteria</taxon>
        <taxon>Bacillati</taxon>
        <taxon>Cyanobacteriota</taxon>
        <taxon>Cyanophyceae</taxon>
        <taxon>Nostocales</taxon>
        <taxon>Nostocaceae</taxon>
        <taxon>Nostoc</taxon>
    </lineage>
</organism>
<name>A0ABR8F5G0_NOSLI</name>
<dbReference type="SUPFAM" id="SSF54593">
    <property type="entry name" value="Glyoxalase/Bleomycin resistance protein/Dihydroxybiphenyl dioxygenase"/>
    <property type="match status" value="1"/>
</dbReference>
<dbReference type="InterPro" id="IPR029068">
    <property type="entry name" value="Glyas_Bleomycin-R_OHBP_Dase"/>
</dbReference>
<accession>A0ABR8F5G0</accession>
<evidence type="ECO:0000313" key="3">
    <source>
        <dbReference type="Proteomes" id="UP000604661"/>
    </source>
</evidence>